<sequence length="124" mass="13609">MILIEDILELHRLSIKFYGGAEGVRDSGLLESAIGRPFQTFGGNDLYATIFEKAAALGESLIVNHPFVDGNKRTGFLAMVALVESEGFRIIASQEEAYTFTIAISTGVKKVDEIVEWLRINSKA</sequence>
<keyword evidence="3" id="KW-1185">Reference proteome</keyword>
<dbReference type="InterPro" id="IPR003812">
    <property type="entry name" value="Fido"/>
</dbReference>
<dbReference type="Proteomes" id="UP000316167">
    <property type="component" value="Unassembled WGS sequence"/>
</dbReference>
<feature type="domain" description="Fido" evidence="1">
    <location>
        <begin position="2"/>
        <end position="120"/>
    </location>
</feature>
<dbReference type="Gene3D" id="1.20.120.1870">
    <property type="entry name" value="Fic/DOC protein, Fido domain"/>
    <property type="match status" value="1"/>
</dbReference>
<dbReference type="NCBIfam" id="TIGR01550">
    <property type="entry name" value="DOC_P1"/>
    <property type="match status" value="1"/>
</dbReference>
<gene>
    <name evidence="2" type="ORF">IQ13_2601</name>
</gene>
<name>A0A562SKE5_9BACT</name>
<dbReference type="GO" id="GO:0016301">
    <property type="term" value="F:kinase activity"/>
    <property type="evidence" value="ECO:0007669"/>
    <property type="project" value="InterPro"/>
</dbReference>
<dbReference type="PANTHER" id="PTHR39426:SF1">
    <property type="entry name" value="HOMOLOGY TO DEATH-ON-CURING PROTEIN OF PHAGE P1"/>
    <property type="match status" value="1"/>
</dbReference>
<evidence type="ECO:0000313" key="3">
    <source>
        <dbReference type="Proteomes" id="UP000316167"/>
    </source>
</evidence>
<dbReference type="InterPro" id="IPR006440">
    <property type="entry name" value="Doc"/>
</dbReference>
<evidence type="ECO:0000259" key="1">
    <source>
        <dbReference type="PROSITE" id="PS51459"/>
    </source>
</evidence>
<dbReference type="EMBL" id="VLLE01000004">
    <property type="protein sequence ID" value="TWI81583.1"/>
    <property type="molecule type" value="Genomic_DNA"/>
</dbReference>
<dbReference type="OrthoDB" id="9802752at2"/>
<dbReference type="InterPro" id="IPR036597">
    <property type="entry name" value="Fido-like_dom_sf"/>
</dbReference>
<reference evidence="2 3" key="1">
    <citation type="journal article" date="2015" name="Stand. Genomic Sci.">
        <title>Genomic Encyclopedia of Bacterial and Archaeal Type Strains, Phase III: the genomes of soil and plant-associated and newly described type strains.</title>
        <authorList>
            <person name="Whitman W.B."/>
            <person name="Woyke T."/>
            <person name="Klenk H.P."/>
            <person name="Zhou Y."/>
            <person name="Lilburn T.G."/>
            <person name="Beck B.J."/>
            <person name="De Vos P."/>
            <person name="Vandamme P."/>
            <person name="Eisen J.A."/>
            <person name="Garrity G."/>
            <person name="Hugenholtz P."/>
            <person name="Kyrpides N.C."/>
        </authorList>
    </citation>
    <scope>NUCLEOTIDE SEQUENCE [LARGE SCALE GENOMIC DNA]</scope>
    <source>
        <strain evidence="2 3">CGMCC 1.7271</strain>
    </source>
</reference>
<dbReference type="SUPFAM" id="SSF140931">
    <property type="entry name" value="Fic-like"/>
    <property type="match status" value="1"/>
</dbReference>
<protein>
    <submittedName>
        <fullName evidence="2">Death-on-curing protein</fullName>
    </submittedName>
</protein>
<dbReference type="RefSeq" id="WP_144886771.1">
    <property type="nucleotide sequence ID" value="NZ_VLLE01000004.1"/>
</dbReference>
<dbReference type="PANTHER" id="PTHR39426">
    <property type="entry name" value="HOMOLOGY TO DEATH-ON-CURING PROTEIN OF PHAGE P1"/>
    <property type="match status" value="1"/>
</dbReference>
<comment type="caution">
    <text evidence="2">The sequence shown here is derived from an EMBL/GenBank/DDBJ whole genome shotgun (WGS) entry which is preliminary data.</text>
</comment>
<accession>A0A562SKE5</accession>
<organism evidence="2 3">
    <name type="scientific">Lacibacter cauensis</name>
    <dbReference type="NCBI Taxonomy" id="510947"/>
    <lineage>
        <taxon>Bacteria</taxon>
        <taxon>Pseudomonadati</taxon>
        <taxon>Bacteroidota</taxon>
        <taxon>Chitinophagia</taxon>
        <taxon>Chitinophagales</taxon>
        <taxon>Chitinophagaceae</taxon>
        <taxon>Lacibacter</taxon>
    </lineage>
</organism>
<dbReference type="AlphaFoldDB" id="A0A562SKE5"/>
<dbReference type="Pfam" id="PF02661">
    <property type="entry name" value="Fic"/>
    <property type="match status" value="1"/>
</dbReference>
<proteinExistence type="predicted"/>
<dbReference type="PIRSF" id="PIRSF018297">
    <property type="entry name" value="Doc"/>
    <property type="match status" value="1"/>
</dbReference>
<dbReference type="InterPro" id="IPR053737">
    <property type="entry name" value="Type_II_TA_Toxin"/>
</dbReference>
<dbReference type="PROSITE" id="PS51459">
    <property type="entry name" value="FIDO"/>
    <property type="match status" value="1"/>
</dbReference>
<evidence type="ECO:0000313" key="2">
    <source>
        <dbReference type="EMBL" id="TWI81583.1"/>
    </source>
</evidence>